<dbReference type="EMBL" id="OU895877">
    <property type="protein sequence ID" value="CAG9799941.1"/>
    <property type="molecule type" value="Genomic_DNA"/>
</dbReference>
<comment type="similarity">
    <text evidence="1">Belongs to the DNA2/NAM7 helicase family.</text>
</comment>
<evidence type="ECO:0000256" key="5">
    <source>
        <dbReference type="ARBA" id="ARBA00022840"/>
    </source>
</evidence>
<sequence length="1536" mass="176740">MSFRMFNPKGLYFERVGHAKECRYIHFRKPVIKIGRSSKLADVYFGTSNAHTVSRVHSRLEFKNDRMYIVNLSNTNPTFLNDDKVIRQTEVEEGDLIGFGSRPNCAYPNFTEEQIFVYKCKSLSKSKQNNVIILDDSEDEEEVQIIDENDNSIQTAPINIIEIKNKDFSPESKINEIGIEALVEPPPIRSVELPKSSSKDISLHIDTVESINDISSSNSEYSASENDEDSSDHLIRTENTLNVKIVVKKLTDEELEQWKPKKENENSENESESEQDIESDDLDNQNQPEIDEGKIEIGRQYSEKEETVQTETLPEQRNSEKDKFFLNGLNFSKSKFDNLAKSLEMREKIRSLVDDDDSDDGLFSNLPKNSLQNNTKVPEPIKNLDRSESIEKIQKSVPSYKRQMSTNETNINGKKSKPDEPTTSKKMYKFPESSSSDKPKDKDPVNNFNAVNLKDKDTAKRRSSLYEMKNNDTDSNDSTQKEPYKIFKRRMSLCPTAAPKIVSPHNSIKKKKLPPRRQTISESRFTEIDMFSKASELRMKKWGPTGKPPSDVNPQKEIPKKSEAAITAKKPQNRDDVRVDKNIVNLEVKKILDSISNRLEPKINPYIVNKMVPPVNNETKQETSKNLDDIKKASLVKIKFTPVTRGECLTEAIPLTRTKPIALRRLSSINDPQPSTSKEAMTVASFYDKYVKPNDVPIINKEPSVDPIPEEVIESLNAKINMEMKKQHEQLAIETTLTINEPQSPSESSDYEELNLDTDDDEDTLGFYTLIDHNSTPNEIPTPFIDADLGSPMKDDPRGKTKWVSSEKNDEEPTEKTYELQKFPSTPYFSTTIHVHHEKPVDEIKKILKISPTYLSPSKQVNKKRVSFNDYNLVDIVRYGIDDTPISTSKQQVAHVPPMRSPVKNPKFYESAACAELLEWDWKWITLNNELPEGWKVEPHKHTYKSLQEYKDELKTVMKVELLKKLSSKYKTIASKEKTWNFMTVKERRDDQNNHIKLVLGCDSKDLKQGTMLLLKVRDTNNVTRKPVDINFFGYVTAVNDRGELKLDTYCKELRKEKAVLKSTCLIHLRSDIKLFAVLNCIQETPFMKLFLNPSLNKMDRYEGMTSVSLEFKISSMRLCPEQRTIIKKLSHECTKKDQEKIIFISGGAGTGKTYMMLAAVLNLKFCLKDKRRYLICASTLSGIDEIAETLVNIQLSLALNIVRIGYREQSIGSGRKLGINEQVQQKLNNGVKGKSYKEIQKEIIENADIILSTVKGCFELFDYQLSFDTCFIDEANFAIDAELMILVQLNIKKMIFVGDEYQLEPTQSLVYKETRCNNSYFNRIMDYYKTINFINAPVFTLLTQHRMNKDLFYICNKHVYNDSMTYNSINSISTANFPFKPFSVFTLDVTTNDQKYISDEINYFCMKLCEILPKTVSIGIVNGFPSQRDKSRIKLDTNDRRIECLAVETIQGIEKDVIILTLRNTETYFMHNFNRINVAMTRARKALYICSNMNMILYPNEAGLFLRLKDDARNRDLYHVIQKLDFDRLYSILRK</sequence>
<reference evidence="8" key="2">
    <citation type="submission" date="2022-10" db="EMBL/GenBank/DDBJ databases">
        <authorList>
            <consortium name="ENA_rothamsted_submissions"/>
            <consortium name="culmorum"/>
            <person name="King R."/>
        </authorList>
    </citation>
    <scope>NUCLEOTIDE SEQUENCE</scope>
</reference>
<dbReference type="Pfam" id="PF13087">
    <property type="entry name" value="AAA_12"/>
    <property type="match status" value="1"/>
</dbReference>
<dbReference type="OrthoDB" id="2285229at2759"/>
<feature type="domain" description="FHA" evidence="7">
    <location>
        <begin position="31"/>
        <end position="85"/>
    </location>
</feature>
<feature type="compositionally biased region" description="Basic and acidic residues" evidence="6">
    <location>
        <begin position="291"/>
        <end position="307"/>
    </location>
</feature>
<dbReference type="PANTHER" id="PTHR43788:SF8">
    <property type="entry name" value="DNA-BINDING PROTEIN SMUBP-2"/>
    <property type="match status" value="1"/>
</dbReference>
<keyword evidence="3" id="KW-0378">Hydrolase</keyword>
<dbReference type="GO" id="GO:0016787">
    <property type="term" value="F:hydrolase activity"/>
    <property type="evidence" value="ECO:0007669"/>
    <property type="project" value="UniProtKB-KW"/>
</dbReference>
<dbReference type="PANTHER" id="PTHR43788">
    <property type="entry name" value="DNA2/NAM7 HELICASE FAMILY MEMBER"/>
    <property type="match status" value="1"/>
</dbReference>
<organism evidence="8 9">
    <name type="scientific">Chironomus riparius</name>
    <dbReference type="NCBI Taxonomy" id="315576"/>
    <lineage>
        <taxon>Eukaryota</taxon>
        <taxon>Metazoa</taxon>
        <taxon>Ecdysozoa</taxon>
        <taxon>Arthropoda</taxon>
        <taxon>Hexapoda</taxon>
        <taxon>Insecta</taxon>
        <taxon>Pterygota</taxon>
        <taxon>Neoptera</taxon>
        <taxon>Endopterygota</taxon>
        <taxon>Diptera</taxon>
        <taxon>Nematocera</taxon>
        <taxon>Chironomoidea</taxon>
        <taxon>Chironomidae</taxon>
        <taxon>Chironominae</taxon>
        <taxon>Chironomus</taxon>
    </lineage>
</organism>
<keyword evidence="2" id="KW-0547">Nucleotide-binding</keyword>
<dbReference type="InterPro" id="IPR008984">
    <property type="entry name" value="SMAD_FHA_dom_sf"/>
</dbReference>
<evidence type="ECO:0000313" key="9">
    <source>
        <dbReference type="Proteomes" id="UP001153620"/>
    </source>
</evidence>
<dbReference type="GO" id="GO:0005524">
    <property type="term" value="F:ATP binding"/>
    <property type="evidence" value="ECO:0007669"/>
    <property type="project" value="UniProtKB-KW"/>
</dbReference>
<dbReference type="Proteomes" id="UP001153620">
    <property type="component" value="Chromosome 1"/>
</dbReference>
<feature type="region of interest" description="Disordered" evidence="6">
    <location>
        <begin position="215"/>
        <end position="235"/>
    </location>
</feature>
<dbReference type="Pfam" id="PF00498">
    <property type="entry name" value="FHA"/>
    <property type="match status" value="1"/>
</dbReference>
<feature type="region of interest" description="Disordered" evidence="6">
    <location>
        <begin position="779"/>
        <end position="816"/>
    </location>
</feature>
<dbReference type="SUPFAM" id="SSF52540">
    <property type="entry name" value="P-loop containing nucleoside triphosphate hydrolases"/>
    <property type="match status" value="1"/>
</dbReference>
<dbReference type="InterPro" id="IPR000253">
    <property type="entry name" value="FHA_dom"/>
</dbReference>
<dbReference type="InterPro" id="IPR050534">
    <property type="entry name" value="Coronavir_polyprotein_1ab"/>
</dbReference>
<feature type="compositionally biased region" description="Low complexity" evidence="6">
    <location>
        <begin position="215"/>
        <end position="224"/>
    </location>
</feature>
<evidence type="ECO:0000256" key="3">
    <source>
        <dbReference type="ARBA" id="ARBA00022801"/>
    </source>
</evidence>
<evidence type="ECO:0000259" key="7">
    <source>
        <dbReference type="SMART" id="SM00240"/>
    </source>
</evidence>
<feature type="compositionally biased region" description="Polar residues" evidence="6">
    <location>
        <begin position="402"/>
        <end position="413"/>
    </location>
</feature>
<evidence type="ECO:0000256" key="6">
    <source>
        <dbReference type="SAM" id="MobiDB-lite"/>
    </source>
</evidence>
<keyword evidence="9" id="KW-1185">Reference proteome</keyword>
<name>A0A9N9RNU3_9DIPT</name>
<evidence type="ECO:0000313" key="8">
    <source>
        <dbReference type="EMBL" id="CAG9799941.1"/>
    </source>
</evidence>
<feature type="compositionally biased region" description="Polar residues" evidence="6">
    <location>
        <begin position="366"/>
        <end position="376"/>
    </location>
</feature>
<feature type="compositionally biased region" description="Basic and acidic residues" evidence="6">
    <location>
        <begin position="382"/>
        <end position="394"/>
    </location>
</feature>
<keyword evidence="4" id="KW-0347">Helicase</keyword>
<feature type="compositionally biased region" description="Acidic residues" evidence="6">
    <location>
        <begin position="266"/>
        <end position="283"/>
    </location>
</feature>
<feature type="compositionally biased region" description="Basic and acidic residues" evidence="6">
    <location>
        <begin position="435"/>
        <end position="444"/>
    </location>
</feature>
<dbReference type="InterPro" id="IPR027417">
    <property type="entry name" value="P-loop_NTPase"/>
</dbReference>
<dbReference type="CDD" id="cd00060">
    <property type="entry name" value="FHA"/>
    <property type="match status" value="1"/>
</dbReference>
<feature type="region of interest" description="Disordered" evidence="6">
    <location>
        <begin position="542"/>
        <end position="573"/>
    </location>
</feature>
<evidence type="ECO:0000256" key="4">
    <source>
        <dbReference type="ARBA" id="ARBA00022806"/>
    </source>
</evidence>
<feature type="region of interest" description="Disordered" evidence="6">
    <location>
        <begin position="257"/>
        <end position="322"/>
    </location>
</feature>
<evidence type="ECO:0000256" key="2">
    <source>
        <dbReference type="ARBA" id="ARBA00022741"/>
    </source>
</evidence>
<dbReference type="SUPFAM" id="SSF49879">
    <property type="entry name" value="SMAD/FHA domain"/>
    <property type="match status" value="1"/>
</dbReference>
<evidence type="ECO:0000256" key="1">
    <source>
        <dbReference type="ARBA" id="ARBA00007913"/>
    </source>
</evidence>
<dbReference type="GO" id="GO:0043139">
    <property type="term" value="F:5'-3' DNA helicase activity"/>
    <property type="evidence" value="ECO:0007669"/>
    <property type="project" value="TreeGrafter"/>
</dbReference>
<keyword evidence="5" id="KW-0067">ATP-binding</keyword>
<protein>
    <recommendedName>
        <fullName evidence="7">FHA domain-containing protein</fullName>
    </recommendedName>
</protein>
<dbReference type="InterPro" id="IPR041679">
    <property type="entry name" value="DNA2/NAM7-like_C"/>
</dbReference>
<reference evidence="8" key="1">
    <citation type="submission" date="2022-01" db="EMBL/GenBank/DDBJ databases">
        <authorList>
            <person name="King R."/>
        </authorList>
    </citation>
    <scope>NUCLEOTIDE SEQUENCE</scope>
</reference>
<proteinExistence type="inferred from homology"/>
<dbReference type="Gene3D" id="2.60.200.20">
    <property type="match status" value="1"/>
</dbReference>
<dbReference type="InterPro" id="IPR041677">
    <property type="entry name" value="DNA2/NAM7_AAA_11"/>
</dbReference>
<dbReference type="Pfam" id="PF13086">
    <property type="entry name" value="AAA_11"/>
    <property type="match status" value="1"/>
</dbReference>
<gene>
    <name evidence="8" type="ORF">CHIRRI_LOCUS2898</name>
</gene>
<dbReference type="SMART" id="SM00240">
    <property type="entry name" value="FHA"/>
    <property type="match status" value="1"/>
</dbReference>
<dbReference type="Gene3D" id="3.40.50.300">
    <property type="entry name" value="P-loop containing nucleotide triphosphate hydrolases"/>
    <property type="match status" value="2"/>
</dbReference>
<accession>A0A9N9RNU3</accession>
<feature type="region of interest" description="Disordered" evidence="6">
    <location>
        <begin position="351"/>
        <end position="461"/>
    </location>
</feature>